<dbReference type="GO" id="GO:0003700">
    <property type="term" value="F:DNA-binding transcription factor activity"/>
    <property type="evidence" value="ECO:0007669"/>
    <property type="project" value="TreeGrafter"/>
</dbReference>
<sequence length="349" mass="37907">MENDRLNAGKSITIYDIAEEAGVSASTVSRVLNGSASVRKEKKDRIQSIIDKYNFKPNALAKGLSDTATKTIGIIAADVRNPYYSALFVACEIAAEKAGYSVGLANSLGVKEREQSQLDLLLQQKVDAIIQMGGRVDDLITDDAYAEKVRSVCASTPVIVTGKLDKAPVHRVVIDEAEGMSLVMEHLIGLGHSKIALVGGEMRVASTFYKYQRYQEKLNAHGIKVNGEYVVNGSYDPESGYDATNKILALKDRPTAIIAINDFAASGALRSIREHGLRVPEDISVVSFDNTYIADLMSPKLTSIDYNYDKYGQKLIDTAVAVSAGKEVEDLQMVEPVLVIRDSTGACYN</sequence>
<dbReference type="HOGENOM" id="CLU_037628_6_1_9"/>
<dbReference type="PRINTS" id="PR00036">
    <property type="entry name" value="HTHLACI"/>
</dbReference>
<keyword evidence="7" id="KW-1185">Reference proteome</keyword>
<dbReference type="PROSITE" id="PS50943">
    <property type="entry name" value="HTH_CROC1"/>
    <property type="match status" value="1"/>
</dbReference>
<dbReference type="InterPro" id="IPR028082">
    <property type="entry name" value="Peripla_BP_I"/>
</dbReference>
<dbReference type="Gene3D" id="1.10.260.40">
    <property type="entry name" value="lambda repressor-like DNA-binding domains"/>
    <property type="match status" value="1"/>
</dbReference>
<accession>E0S1K1</accession>
<dbReference type="Pfam" id="PF00356">
    <property type="entry name" value="LacI"/>
    <property type="match status" value="1"/>
</dbReference>
<dbReference type="SUPFAM" id="SSF53822">
    <property type="entry name" value="Periplasmic binding protein-like I"/>
    <property type="match status" value="1"/>
</dbReference>
<evidence type="ECO:0000259" key="4">
    <source>
        <dbReference type="PROSITE" id="PS50932"/>
    </source>
</evidence>
<dbReference type="PANTHER" id="PTHR30146:SF150">
    <property type="entry name" value="ARABINOSE METABOLISM TRANSCRIPTIONAL REPRESSOR"/>
    <property type="match status" value="1"/>
</dbReference>
<reference evidence="6 7" key="1">
    <citation type="journal article" date="2010" name="PLoS ONE">
        <title>The glycobiome of the rumen bacterium Butyrivibrio proteoclasticus B316(T) highlights adaptation to a polysaccharide-rich environment.</title>
        <authorList>
            <person name="Kelly W.J."/>
            <person name="Leahy S.C."/>
            <person name="Altermann E."/>
            <person name="Yeoman C.J."/>
            <person name="Dunne J.C."/>
            <person name="Kong Z."/>
            <person name="Pacheco D.M."/>
            <person name="Li D."/>
            <person name="Noel S.J."/>
            <person name="Moon C.D."/>
            <person name="Cookson A.L."/>
            <person name="Attwood G.T."/>
        </authorList>
    </citation>
    <scope>NUCLEOTIDE SEQUENCE [LARGE SCALE GENOMIC DNA]</scope>
    <source>
        <strain evidence="7">ATCC 51982 / DSM 14932 / B316</strain>
    </source>
</reference>
<dbReference type="InterPro" id="IPR010982">
    <property type="entry name" value="Lambda_DNA-bd_dom_sf"/>
</dbReference>
<feature type="domain" description="HTH cro/C1-type" evidence="5">
    <location>
        <begin position="10"/>
        <end position="60"/>
    </location>
</feature>
<dbReference type="InterPro" id="IPR000843">
    <property type="entry name" value="HTH_LacI"/>
</dbReference>
<dbReference type="Pfam" id="PF13377">
    <property type="entry name" value="Peripla_BP_3"/>
    <property type="match status" value="1"/>
</dbReference>
<dbReference type="EMBL" id="CP001810">
    <property type="protein sequence ID" value="ADL33676.1"/>
    <property type="molecule type" value="Genomic_DNA"/>
</dbReference>
<gene>
    <name evidence="6" type="ordered locus">bpr_I0934</name>
</gene>
<dbReference type="Proteomes" id="UP000001299">
    <property type="component" value="Chromosome 1"/>
</dbReference>
<keyword evidence="2" id="KW-0238">DNA-binding</keyword>
<dbReference type="STRING" id="515622.bpr_I0934"/>
<evidence type="ECO:0000256" key="2">
    <source>
        <dbReference type="ARBA" id="ARBA00023125"/>
    </source>
</evidence>
<evidence type="ECO:0000313" key="6">
    <source>
        <dbReference type="EMBL" id="ADL33676.1"/>
    </source>
</evidence>
<dbReference type="eggNOG" id="COG1609">
    <property type="taxonomic scope" value="Bacteria"/>
</dbReference>
<dbReference type="KEGG" id="bpb:bpr_I0934"/>
<evidence type="ECO:0000256" key="3">
    <source>
        <dbReference type="ARBA" id="ARBA00023163"/>
    </source>
</evidence>
<keyword evidence="1" id="KW-0805">Transcription regulation</keyword>
<dbReference type="PROSITE" id="PS00356">
    <property type="entry name" value="HTH_LACI_1"/>
    <property type="match status" value="1"/>
</dbReference>
<dbReference type="RefSeq" id="WP_013280332.1">
    <property type="nucleotide sequence ID" value="NC_014387.1"/>
</dbReference>
<dbReference type="SUPFAM" id="SSF47413">
    <property type="entry name" value="lambda repressor-like DNA-binding domains"/>
    <property type="match status" value="1"/>
</dbReference>
<evidence type="ECO:0000313" key="7">
    <source>
        <dbReference type="Proteomes" id="UP000001299"/>
    </source>
</evidence>
<dbReference type="PROSITE" id="PS50932">
    <property type="entry name" value="HTH_LACI_2"/>
    <property type="match status" value="1"/>
</dbReference>
<evidence type="ECO:0000256" key="1">
    <source>
        <dbReference type="ARBA" id="ARBA00023015"/>
    </source>
</evidence>
<dbReference type="InterPro" id="IPR046335">
    <property type="entry name" value="LacI/GalR-like_sensor"/>
</dbReference>
<organism evidence="6 7">
    <name type="scientific">Butyrivibrio proteoclasticus (strain ATCC 51982 / DSM 14932 / B316)</name>
    <name type="common">Clostridium proteoclasticum</name>
    <dbReference type="NCBI Taxonomy" id="515622"/>
    <lineage>
        <taxon>Bacteria</taxon>
        <taxon>Bacillati</taxon>
        <taxon>Bacillota</taxon>
        <taxon>Clostridia</taxon>
        <taxon>Lachnospirales</taxon>
        <taxon>Lachnospiraceae</taxon>
        <taxon>Butyrivibrio</taxon>
    </lineage>
</organism>
<dbReference type="GO" id="GO:0000976">
    <property type="term" value="F:transcription cis-regulatory region binding"/>
    <property type="evidence" value="ECO:0007669"/>
    <property type="project" value="TreeGrafter"/>
</dbReference>
<evidence type="ECO:0000259" key="5">
    <source>
        <dbReference type="PROSITE" id="PS50943"/>
    </source>
</evidence>
<dbReference type="Gene3D" id="3.40.50.2300">
    <property type="match status" value="2"/>
</dbReference>
<protein>
    <submittedName>
        <fullName evidence="6">Transcriptional regulator LacI family</fullName>
    </submittedName>
</protein>
<dbReference type="CDD" id="cd06267">
    <property type="entry name" value="PBP1_LacI_sugar_binding-like"/>
    <property type="match status" value="1"/>
</dbReference>
<dbReference type="AlphaFoldDB" id="E0S1K1"/>
<dbReference type="CDD" id="cd01392">
    <property type="entry name" value="HTH_LacI"/>
    <property type="match status" value="1"/>
</dbReference>
<feature type="domain" description="HTH lacI-type" evidence="4">
    <location>
        <begin position="12"/>
        <end position="66"/>
    </location>
</feature>
<dbReference type="SMART" id="SM00354">
    <property type="entry name" value="HTH_LACI"/>
    <property type="match status" value="1"/>
</dbReference>
<dbReference type="InterPro" id="IPR001387">
    <property type="entry name" value="Cro/C1-type_HTH"/>
</dbReference>
<name>E0S1K1_BUTPB</name>
<proteinExistence type="predicted"/>
<keyword evidence="3" id="KW-0804">Transcription</keyword>
<dbReference type="PANTHER" id="PTHR30146">
    <property type="entry name" value="LACI-RELATED TRANSCRIPTIONAL REPRESSOR"/>
    <property type="match status" value="1"/>
</dbReference>